<accession>A0A9N7TQL1</accession>
<dbReference type="Proteomes" id="UP001153269">
    <property type="component" value="Unassembled WGS sequence"/>
</dbReference>
<reference evidence="2" key="1">
    <citation type="submission" date="2020-03" db="EMBL/GenBank/DDBJ databases">
        <authorList>
            <person name="Weist P."/>
        </authorList>
    </citation>
    <scope>NUCLEOTIDE SEQUENCE</scope>
</reference>
<comment type="caution">
    <text evidence="2">The sequence shown here is derived from an EMBL/GenBank/DDBJ whole genome shotgun (WGS) entry which is preliminary data.</text>
</comment>
<feature type="region of interest" description="Disordered" evidence="1">
    <location>
        <begin position="79"/>
        <end position="102"/>
    </location>
</feature>
<feature type="compositionally biased region" description="Polar residues" evidence="1">
    <location>
        <begin position="79"/>
        <end position="90"/>
    </location>
</feature>
<dbReference type="AlphaFoldDB" id="A0A9N7TQL1"/>
<keyword evidence="3" id="KW-1185">Reference proteome</keyword>
<protein>
    <submittedName>
        <fullName evidence="2">Uncharacterized protein</fullName>
    </submittedName>
</protein>
<evidence type="ECO:0000256" key="1">
    <source>
        <dbReference type="SAM" id="MobiDB-lite"/>
    </source>
</evidence>
<feature type="compositionally biased region" description="Basic and acidic residues" evidence="1">
    <location>
        <begin position="1"/>
        <end position="10"/>
    </location>
</feature>
<name>A0A9N7TQL1_PLEPL</name>
<sequence>MGNGELDQRRKGLKPLSSTARNSLKKERFREPILPGRRPPGVSVGTISNQLQPWSHVLSPRRGSADRQAARPVLCGPCTASQRAHNSPENVLSGKRAQWSLC</sequence>
<proteinExistence type="predicted"/>
<dbReference type="EMBL" id="CADEAL010000202">
    <property type="protein sequence ID" value="CAB1416339.1"/>
    <property type="molecule type" value="Genomic_DNA"/>
</dbReference>
<gene>
    <name evidence="2" type="ORF">PLEPLA_LOCUS4130</name>
</gene>
<evidence type="ECO:0000313" key="3">
    <source>
        <dbReference type="Proteomes" id="UP001153269"/>
    </source>
</evidence>
<feature type="region of interest" description="Disordered" evidence="1">
    <location>
        <begin position="1"/>
        <end position="48"/>
    </location>
</feature>
<evidence type="ECO:0000313" key="2">
    <source>
        <dbReference type="EMBL" id="CAB1416339.1"/>
    </source>
</evidence>
<organism evidence="2 3">
    <name type="scientific">Pleuronectes platessa</name>
    <name type="common">European plaice</name>
    <dbReference type="NCBI Taxonomy" id="8262"/>
    <lineage>
        <taxon>Eukaryota</taxon>
        <taxon>Metazoa</taxon>
        <taxon>Chordata</taxon>
        <taxon>Craniata</taxon>
        <taxon>Vertebrata</taxon>
        <taxon>Euteleostomi</taxon>
        <taxon>Actinopterygii</taxon>
        <taxon>Neopterygii</taxon>
        <taxon>Teleostei</taxon>
        <taxon>Neoteleostei</taxon>
        <taxon>Acanthomorphata</taxon>
        <taxon>Carangaria</taxon>
        <taxon>Pleuronectiformes</taxon>
        <taxon>Pleuronectoidei</taxon>
        <taxon>Pleuronectidae</taxon>
        <taxon>Pleuronectes</taxon>
    </lineage>
</organism>